<keyword evidence="2" id="KW-1185">Reference proteome</keyword>
<reference evidence="1" key="1">
    <citation type="journal article" date="2021" name="Environ. Microbiol.">
        <title>Gene family expansions and transcriptome signatures uncover fungal adaptations to wood decay.</title>
        <authorList>
            <person name="Hage H."/>
            <person name="Miyauchi S."/>
            <person name="Viragh M."/>
            <person name="Drula E."/>
            <person name="Min B."/>
            <person name="Chaduli D."/>
            <person name="Navarro D."/>
            <person name="Favel A."/>
            <person name="Norest M."/>
            <person name="Lesage-Meessen L."/>
            <person name="Balint B."/>
            <person name="Merenyi Z."/>
            <person name="de Eugenio L."/>
            <person name="Morin E."/>
            <person name="Martinez A.T."/>
            <person name="Baldrian P."/>
            <person name="Stursova M."/>
            <person name="Martinez M.J."/>
            <person name="Novotny C."/>
            <person name="Magnuson J.K."/>
            <person name="Spatafora J.W."/>
            <person name="Maurice S."/>
            <person name="Pangilinan J."/>
            <person name="Andreopoulos W."/>
            <person name="LaButti K."/>
            <person name="Hundley H."/>
            <person name="Na H."/>
            <person name="Kuo A."/>
            <person name="Barry K."/>
            <person name="Lipzen A."/>
            <person name="Henrissat B."/>
            <person name="Riley R."/>
            <person name="Ahrendt S."/>
            <person name="Nagy L.G."/>
            <person name="Grigoriev I.V."/>
            <person name="Martin F."/>
            <person name="Rosso M.N."/>
        </authorList>
    </citation>
    <scope>NUCLEOTIDE SEQUENCE</scope>
    <source>
        <strain evidence="1">CBS 384.51</strain>
    </source>
</reference>
<comment type="caution">
    <text evidence="1">The sequence shown here is derived from an EMBL/GenBank/DDBJ whole genome shotgun (WGS) entry which is preliminary data.</text>
</comment>
<evidence type="ECO:0000313" key="1">
    <source>
        <dbReference type="EMBL" id="KAI0092515.1"/>
    </source>
</evidence>
<gene>
    <name evidence="1" type="ORF">BDY19DRAFT_990231</name>
</gene>
<protein>
    <submittedName>
        <fullName evidence="1">Mss4-like protein</fullName>
    </submittedName>
</protein>
<dbReference type="EMBL" id="MU274903">
    <property type="protein sequence ID" value="KAI0092515.1"/>
    <property type="molecule type" value="Genomic_DNA"/>
</dbReference>
<dbReference type="Proteomes" id="UP001055072">
    <property type="component" value="Unassembled WGS sequence"/>
</dbReference>
<organism evidence="1 2">
    <name type="scientific">Irpex rosettiformis</name>
    <dbReference type="NCBI Taxonomy" id="378272"/>
    <lineage>
        <taxon>Eukaryota</taxon>
        <taxon>Fungi</taxon>
        <taxon>Dikarya</taxon>
        <taxon>Basidiomycota</taxon>
        <taxon>Agaricomycotina</taxon>
        <taxon>Agaricomycetes</taxon>
        <taxon>Polyporales</taxon>
        <taxon>Irpicaceae</taxon>
        <taxon>Irpex</taxon>
    </lineage>
</organism>
<evidence type="ECO:0000313" key="2">
    <source>
        <dbReference type="Proteomes" id="UP001055072"/>
    </source>
</evidence>
<proteinExistence type="predicted"/>
<accession>A0ACB8UFQ7</accession>
<sequence length="124" mass="13470">MSSDKDQDQSTITVIKGRHVASCLCGQIAYEIQITFTKGEDLQKLYADGNTTSGGIITRSFCPNCGSHLSAVGSLPDGKVIFVVPAGIVDEDISGSWKPQTELFCKSRPKWLPNTGFEQHETSF</sequence>
<name>A0ACB8UFQ7_9APHY</name>